<dbReference type="SFLD" id="SFLDG01129">
    <property type="entry name" value="C1.5:_HAD__Beta-PGM__Phosphata"/>
    <property type="match status" value="1"/>
</dbReference>
<evidence type="ECO:0000313" key="1">
    <source>
        <dbReference type="EMBL" id="QQL49585.1"/>
    </source>
</evidence>
<dbReference type="SFLD" id="SFLDS00003">
    <property type="entry name" value="Haloacid_Dehalogenase"/>
    <property type="match status" value="1"/>
</dbReference>
<evidence type="ECO:0000313" key="2">
    <source>
        <dbReference type="Proteomes" id="UP000429232"/>
    </source>
</evidence>
<dbReference type="InterPro" id="IPR036412">
    <property type="entry name" value="HAD-like_sf"/>
</dbReference>
<reference evidence="1 2" key="1">
    <citation type="submission" date="2020-12" db="EMBL/GenBank/DDBJ databases">
        <title>HMF7856_wgs.fasta genome submission.</title>
        <authorList>
            <person name="Kang H."/>
            <person name="Kim H."/>
            <person name="Joh K."/>
        </authorList>
    </citation>
    <scope>NUCLEOTIDE SEQUENCE [LARGE SCALE GENOMIC DNA]</scope>
    <source>
        <strain evidence="1 2">HMF7856</strain>
    </source>
</reference>
<gene>
    <name evidence="1" type="ORF">GO620_015640</name>
</gene>
<dbReference type="PANTHER" id="PTHR43611:SF3">
    <property type="entry name" value="FLAVIN MONONUCLEOTIDE HYDROLASE 1, CHLOROPLATIC"/>
    <property type="match status" value="1"/>
</dbReference>
<organism evidence="1 2">
    <name type="scientific">Mucilaginibacter ginkgonis</name>
    <dbReference type="NCBI Taxonomy" id="2682091"/>
    <lineage>
        <taxon>Bacteria</taxon>
        <taxon>Pseudomonadati</taxon>
        <taxon>Bacteroidota</taxon>
        <taxon>Sphingobacteriia</taxon>
        <taxon>Sphingobacteriales</taxon>
        <taxon>Sphingobacteriaceae</taxon>
        <taxon>Mucilaginibacter</taxon>
    </lineage>
</organism>
<sequence length="207" mass="23559">MSNSPSIKSLFLDFGGVLLTNGWDRNLRAKAAEHFSIDLATMNDRHRVIFDAYEAGKMTLNEYLHLLLFFEPQSFSAEEFKQFMLAGSVEFPDMVQLIKDVKQANGLSTVAVNNEGRELNQYRIAKFGMREYIDVFASSSFVGARKPDKNIYLIGLDLAQVKPQEVVYLDDRDVFIQVAKQLGINTIHHTDIESTKKQLQDYGLKLN</sequence>
<dbReference type="EMBL" id="CP066775">
    <property type="protein sequence ID" value="QQL49585.1"/>
    <property type="molecule type" value="Genomic_DNA"/>
</dbReference>
<accession>A0A6I4INI2</accession>
<proteinExistence type="predicted"/>
<dbReference type="Gene3D" id="3.40.50.1000">
    <property type="entry name" value="HAD superfamily/HAD-like"/>
    <property type="match status" value="1"/>
</dbReference>
<dbReference type="SUPFAM" id="SSF56784">
    <property type="entry name" value="HAD-like"/>
    <property type="match status" value="1"/>
</dbReference>
<dbReference type="RefSeq" id="WP_157524695.1">
    <property type="nucleotide sequence ID" value="NZ_CP066775.1"/>
</dbReference>
<keyword evidence="2" id="KW-1185">Reference proteome</keyword>
<dbReference type="AlphaFoldDB" id="A0A6I4INI2"/>
<dbReference type="KEGG" id="mgik:GO620_015640"/>
<dbReference type="PANTHER" id="PTHR43611">
    <property type="entry name" value="ALPHA-D-GLUCOSE 1-PHOSPHATE PHOSPHATASE"/>
    <property type="match status" value="1"/>
</dbReference>
<dbReference type="NCBIfam" id="TIGR01509">
    <property type="entry name" value="HAD-SF-IA-v3"/>
    <property type="match status" value="1"/>
</dbReference>
<dbReference type="InterPro" id="IPR023214">
    <property type="entry name" value="HAD_sf"/>
</dbReference>
<dbReference type="CDD" id="cd02603">
    <property type="entry name" value="HAD_sEH-N_like"/>
    <property type="match status" value="1"/>
</dbReference>
<name>A0A6I4INI2_9SPHI</name>
<dbReference type="InterPro" id="IPR023198">
    <property type="entry name" value="PGP-like_dom2"/>
</dbReference>
<dbReference type="Pfam" id="PF00702">
    <property type="entry name" value="Hydrolase"/>
    <property type="match status" value="1"/>
</dbReference>
<protein>
    <submittedName>
        <fullName evidence="1">HAD family phosphatase</fullName>
    </submittedName>
</protein>
<dbReference type="Gene3D" id="1.10.150.240">
    <property type="entry name" value="Putative phosphatase, domain 2"/>
    <property type="match status" value="1"/>
</dbReference>
<dbReference type="Proteomes" id="UP000429232">
    <property type="component" value="Chromosome"/>
</dbReference>
<dbReference type="InterPro" id="IPR006439">
    <property type="entry name" value="HAD-SF_hydro_IA"/>
</dbReference>